<dbReference type="AlphaFoldDB" id="M5GDJ1"/>
<accession>M5GDJ1</accession>
<keyword evidence="4" id="KW-1185">Reference proteome</keyword>
<feature type="region of interest" description="Disordered" evidence="1">
    <location>
        <begin position="41"/>
        <end position="78"/>
    </location>
</feature>
<feature type="chain" id="PRO_5004067687" description="Acid protease" evidence="2">
    <location>
        <begin position="21"/>
        <end position="258"/>
    </location>
</feature>
<evidence type="ECO:0000313" key="4">
    <source>
        <dbReference type="Proteomes" id="UP000030653"/>
    </source>
</evidence>
<dbReference type="OrthoDB" id="4584900at2759"/>
<dbReference type="RefSeq" id="XP_040629342.1">
    <property type="nucleotide sequence ID" value="XM_040770143.1"/>
</dbReference>
<evidence type="ECO:0000256" key="2">
    <source>
        <dbReference type="SAM" id="SignalP"/>
    </source>
</evidence>
<gene>
    <name evidence="3" type="ORF">DACRYDRAFT_116131</name>
</gene>
<dbReference type="HOGENOM" id="CLU_1077778_0_0_1"/>
<keyword evidence="2" id="KW-0732">Signal</keyword>
<name>M5GDJ1_DACPD</name>
<dbReference type="Proteomes" id="UP000030653">
    <property type="component" value="Unassembled WGS sequence"/>
</dbReference>
<dbReference type="STRING" id="1858805.M5GDJ1"/>
<evidence type="ECO:0000313" key="3">
    <source>
        <dbReference type="EMBL" id="EJU02448.1"/>
    </source>
</evidence>
<feature type="signal peptide" evidence="2">
    <location>
        <begin position="1"/>
        <end position="20"/>
    </location>
</feature>
<dbReference type="GeneID" id="63685205"/>
<proteinExistence type="predicted"/>
<dbReference type="EMBL" id="JH795862">
    <property type="protein sequence ID" value="EJU02448.1"/>
    <property type="molecule type" value="Genomic_DNA"/>
</dbReference>
<organism evidence="3 4">
    <name type="scientific">Dacryopinax primogenitus (strain DJM 731)</name>
    <name type="common">Brown rot fungus</name>
    <dbReference type="NCBI Taxonomy" id="1858805"/>
    <lineage>
        <taxon>Eukaryota</taxon>
        <taxon>Fungi</taxon>
        <taxon>Dikarya</taxon>
        <taxon>Basidiomycota</taxon>
        <taxon>Agaricomycotina</taxon>
        <taxon>Dacrymycetes</taxon>
        <taxon>Dacrymycetales</taxon>
        <taxon>Dacrymycetaceae</taxon>
        <taxon>Dacryopinax</taxon>
    </lineage>
</organism>
<sequence>MPSFFVLFGLLSALVFYASALPSGTRTYGIHSENAPFTNAERLQRGLPLKPPVRRTTLPGTHHSPSASASPSPSPSPSSSVRAGYVAVFSGDARIGYLQCSETCKVIPNDESYYATAVTFTLNPRGLPFDIMYDGASSPNIGGLVDAFSGDLGTRSTAEARLQSVPTTKPGDLPPSSVAEFSESAIWTYAPLNGLLVPTWINSFNDDVTTFIMADDKGNLFLSGDVSEFRVKHGTQSSGPLTFHFTNASAAARARASY</sequence>
<protein>
    <recommendedName>
        <fullName evidence="5">Acid protease</fullName>
    </recommendedName>
</protein>
<evidence type="ECO:0000256" key="1">
    <source>
        <dbReference type="SAM" id="MobiDB-lite"/>
    </source>
</evidence>
<evidence type="ECO:0008006" key="5">
    <source>
        <dbReference type="Google" id="ProtNLM"/>
    </source>
</evidence>
<reference evidence="3 4" key="1">
    <citation type="journal article" date="2012" name="Science">
        <title>The Paleozoic origin of enzymatic lignin decomposition reconstructed from 31 fungal genomes.</title>
        <authorList>
            <person name="Floudas D."/>
            <person name="Binder M."/>
            <person name="Riley R."/>
            <person name="Barry K."/>
            <person name="Blanchette R.A."/>
            <person name="Henrissat B."/>
            <person name="Martinez A.T."/>
            <person name="Otillar R."/>
            <person name="Spatafora J.W."/>
            <person name="Yadav J.S."/>
            <person name="Aerts A."/>
            <person name="Benoit I."/>
            <person name="Boyd A."/>
            <person name="Carlson A."/>
            <person name="Copeland A."/>
            <person name="Coutinho P.M."/>
            <person name="de Vries R.P."/>
            <person name="Ferreira P."/>
            <person name="Findley K."/>
            <person name="Foster B."/>
            <person name="Gaskell J."/>
            <person name="Glotzer D."/>
            <person name="Gorecki P."/>
            <person name="Heitman J."/>
            <person name="Hesse C."/>
            <person name="Hori C."/>
            <person name="Igarashi K."/>
            <person name="Jurgens J.A."/>
            <person name="Kallen N."/>
            <person name="Kersten P."/>
            <person name="Kohler A."/>
            <person name="Kuees U."/>
            <person name="Kumar T.K.A."/>
            <person name="Kuo A."/>
            <person name="LaButti K."/>
            <person name="Larrondo L.F."/>
            <person name="Lindquist E."/>
            <person name="Ling A."/>
            <person name="Lombard V."/>
            <person name="Lucas S."/>
            <person name="Lundell T."/>
            <person name="Martin R."/>
            <person name="McLaughlin D.J."/>
            <person name="Morgenstern I."/>
            <person name="Morin E."/>
            <person name="Murat C."/>
            <person name="Nagy L.G."/>
            <person name="Nolan M."/>
            <person name="Ohm R.A."/>
            <person name="Patyshakuliyeva A."/>
            <person name="Rokas A."/>
            <person name="Ruiz-Duenas F.J."/>
            <person name="Sabat G."/>
            <person name="Salamov A."/>
            <person name="Samejima M."/>
            <person name="Schmutz J."/>
            <person name="Slot J.C."/>
            <person name="St John F."/>
            <person name="Stenlid J."/>
            <person name="Sun H."/>
            <person name="Sun S."/>
            <person name="Syed K."/>
            <person name="Tsang A."/>
            <person name="Wiebenga A."/>
            <person name="Young D."/>
            <person name="Pisabarro A."/>
            <person name="Eastwood D.C."/>
            <person name="Martin F."/>
            <person name="Cullen D."/>
            <person name="Grigoriev I.V."/>
            <person name="Hibbett D.S."/>
        </authorList>
    </citation>
    <scope>NUCLEOTIDE SEQUENCE [LARGE SCALE GENOMIC DNA]</scope>
    <source>
        <strain evidence="3 4">DJM-731 SS1</strain>
    </source>
</reference>